<accession>A0A813H433</accession>
<dbReference type="Proteomes" id="UP000654075">
    <property type="component" value="Unassembled WGS sequence"/>
</dbReference>
<feature type="transmembrane region" description="Helical" evidence="1">
    <location>
        <begin position="21"/>
        <end position="45"/>
    </location>
</feature>
<comment type="caution">
    <text evidence="3">The sequence shown here is derived from an EMBL/GenBank/DDBJ whole genome shotgun (WGS) entry which is preliminary data.</text>
</comment>
<dbReference type="Proteomes" id="UP000626109">
    <property type="component" value="Unassembled WGS sequence"/>
</dbReference>
<gene>
    <name evidence="2" type="ORF">PGLA1383_LOCUS8095</name>
    <name evidence="3" type="ORF">PGLA2088_LOCUS1211</name>
</gene>
<reference evidence="3" key="1">
    <citation type="submission" date="2021-02" db="EMBL/GenBank/DDBJ databases">
        <authorList>
            <person name="Dougan E. K."/>
            <person name="Rhodes N."/>
            <person name="Thang M."/>
            <person name="Chan C."/>
        </authorList>
    </citation>
    <scope>NUCLEOTIDE SEQUENCE</scope>
</reference>
<dbReference type="OMA" id="CASKCKQ"/>
<keyword evidence="5" id="KW-1185">Reference proteome</keyword>
<feature type="transmembrane region" description="Helical" evidence="1">
    <location>
        <begin position="57"/>
        <end position="79"/>
    </location>
</feature>
<organism evidence="3 4">
    <name type="scientific">Polarella glacialis</name>
    <name type="common">Dinoflagellate</name>
    <dbReference type="NCBI Taxonomy" id="89957"/>
    <lineage>
        <taxon>Eukaryota</taxon>
        <taxon>Sar</taxon>
        <taxon>Alveolata</taxon>
        <taxon>Dinophyceae</taxon>
        <taxon>Suessiales</taxon>
        <taxon>Suessiaceae</taxon>
        <taxon>Polarella</taxon>
    </lineage>
</organism>
<evidence type="ECO:0008006" key="6">
    <source>
        <dbReference type="Google" id="ProtNLM"/>
    </source>
</evidence>
<sequence length="201" mass="21612">MNDGLHRASTQKIADDTKKGGMMILGFGLCTSMSVLVSSFIYIWYSTTIPDDCVLRTYFFGMGIINVIMAILLACLTFFGKGLAVSSGHSLLHDKYKAEGRDAEAQQQEEELGQEVSMYGSGLACVACFLVPLSLFALGWCIYGIVKAVEAARGGAADCEQAVTVFWIMLAVNLLQQCASKCKQSQTSQIQQSATAGSDSD</sequence>
<dbReference type="EMBL" id="CAJNNW010000913">
    <property type="protein sequence ID" value="CAE8632439.1"/>
    <property type="molecule type" value="Genomic_DNA"/>
</dbReference>
<name>A0A813H433_POLGL</name>
<proteinExistence type="predicted"/>
<evidence type="ECO:0000313" key="4">
    <source>
        <dbReference type="Proteomes" id="UP000626109"/>
    </source>
</evidence>
<protein>
    <recommendedName>
        <fullName evidence="6">Transmembrane protein</fullName>
    </recommendedName>
</protein>
<evidence type="ECO:0000313" key="5">
    <source>
        <dbReference type="Proteomes" id="UP000654075"/>
    </source>
</evidence>
<dbReference type="AlphaFoldDB" id="A0A813H433"/>
<evidence type="ECO:0000313" key="2">
    <source>
        <dbReference type="EMBL" id="CAE8589328.1"/>
    </source>
</evidence>
<keyword evidence="1" id="KW-1133">Transmembrane helix</keyword>
<feature type="transmembrane region" description="Helical" evidence="1">
    <location>
        <begin position="123"/>
        <end position="146"/>
    </location>
</feature>
<dbReference type="EMBL" id="CAJNNV010003618">
    <property type="protein sequence ID" value="CAE8589328.1"/>
    <property type="molecule type" value="Genomic_DNA"/>
</dbReference>
<keyword evidence="1" id="KW-0472">Membrane</keyword>
<keyword evidence="1" id="KW-0812">Transmembrane</keyword>
<evidence type="ECO:0000313" key="3">
    <source>
        <dbReference type="EMBL" id="CAE8632439.1"/>
    </source>
</evidence>
<evidence type="ECO:0000256" key="1">
    <source>
        <dbReference type="SAM" id="Phobius"/>
    </source>
</evidence>